<dbReference type="Pfam" id="PF02224">
    <property type="entry name" value="Cytidylate_kin"/>
    <property type="match status" value="1"/>
</dbReference>
<dbReference type="InterPro" id="IPR011994">
    <property type="entry name" value="Cytidylate_kinase_dom"/>
</dbReference>
<evidence type="ECO:0000313" key="12">
    <source>
        <dbReference type="EMBL" id="TDK60242.1"/>
    </source>
</evidence>
<sequence>MDNKKISIAIDGPAAAGKSTVAKIAAEKLSYIYIDTGAMYRALTYKAIQKKLNLEDEEALYDTLLTTEIVLAPSENGQLVYLDQSDVTTAIRSAEVTNSVSIVAKQQKIREEMVKRQQALASNGGVVMDGRDIGTHVLPHAEVKVFLLASVDERAERRHAENLEKGFPSDLEKLKQEIARRDKIDSEREIAPLKKADDAVEIDTTSMTIPEVVEKIMELVQERVG</sequence>
<dbReference type="GO" id="GO:0036431">
    <property type="term" value="F:dCMP kinase activity"/>
    <property type="evidence" value="ECO:0007669"/>
    <property type="project" value="InterPro"/>
</dbReference>
<reference evidence="11" key="2">
    <citation type="submission" date="2023-08" db="EMBL/GenBank/DDBJ databases">
        <title>Nitrogen cycling bacteria in agricultural field soils.</title>
        <authorList>
            <person name="Jang J."/>
        </authorList>
    </citation>
    <scope>NUCLEOTIDE SEQUENCE</scope>
    <source>
        <strain evidence="11">PS3-36</strain>
    </source>
</reference>
<evidence type="ECO:0000256" key="1">
    <source>
        <dbReference type="ARBA" id="ARBA00009427"/>
    </source>
</evidence>
<dbReference type="PANTHER" id="PTHR21299:SF2">
    <property type="entry name" value="CYTIDYLATE KINASE"/>
    <property type="match status" value="1"/>
</dbReference>
<dbReference type="HAMAP" id="MF_00238">
    <property type="entry name" value="Cytidyl_kinase_type1"/>
    <property type="match status" value="1"/>
</dbReference>
<dbReference type="GO" id="GO:0015949">
    <property type="term" value="P:nucleobase-containing small molecule interconversion"/>
    <property type="evidence" value="ECO:0007669"/>
    <property type="project" value="TreeGrafter"/>
</dbReference>
<proteinExistence type="inferred from homology"/>
<evidence type="ECO:0000256" key="3">
    <source>
        <dbReference type="ARBA" id="ARBA00022679"/>
    </source>
</evidence>
<keyword evidence="3 9" id="KW-0808">Transferase</keyword>
<keyword evidence="6 9" id="KW-0067">ATP-binding</keyword>
<dbReference type="InterPro" id="IPR027417">
    <property type="entry name" value="P-loop_NTPase"/>
</dbReference>
<evidence type="ECO:0000256" key="2">
    <source>
        <dbReference type="ARBA" id="ARBA00022490"/>
    </source>
</evidence>
<keyword evidence="14" id="KW-1185">Reference proteome</keyword>
<evidence type="ECO:0000256" key="5">
    <source>
        <dbReference type="ARBA" id="ARBA00022777"/>
    </source>
</evidence>
<gene>
    <name evidence="9 11" type="primary">cmk</name>
    <name evidence="12" type="ORF">E2K98_16165</name>
    <name evidence="11" type="ORF">RCG21_24630</name>
</gene>
<comment type="catalytic activity">
    <reaction evidence="8 9">
        <text>CMP + ATP = CDP + ADP</text>
        <dbReference type="Rhea" id="RHEA:11600"/>
        <dbReference type="ChEBI" id="CHEBI:30616"/>
        <dbReference type="ChEBI" id="CHEBI:58069"/>
        <dbReference type="ChEBI" id="CHEBI:60377"/>
        <dbReference type="ChEBI" id="CHEBI:456216"/>
        <dbReference type="EC" id="2.7.4.25"/>
    </reaction>
</comment>
<feature type="binding site" evidence="9">
    <location>
        <begin position="12"/>
        <end position="20"/>
    </location>
    <ligand>
        <name>ATP</name>
        <dbReference type="ChEBI" id="CHEBI:30616"/>
    </ligand>
</feature>
<dbReference type="InterPro" id="IPR003136">
    <property type="entry name" value="Cytidylate_kin"/>
</dbReference>
<dbReference type="SUPFAM" id="SSF52540">
    <property type="entry name" value="P-loop containing nucleoside triphosphate hydrolases"/>
    <property type="match status" value="1"/>
</dbReference>
<evidence type="ECO:0000259" key="10">
    <source>
        <dbReference type="Pfam" id="PF02224"/>
    </source>
</evidence>
<evidence type="ECO:0000256" key="7">
    <source>
        <dbReference type="ARBA" id="ARBA00047615"/>
    </source>
</evidence>
<evidence type="ECO:0000256" key="4">
    <source>
        <dbReference type="ARBA" id="ARBA00022741"/>
    </source>
</evidence>
<dbReference type="GO" id="GO:0006220">
    <property type="term" value="P:pyrimidine nucleotide metabolic process"/>
    <property type="evidence" value="ECO:0007669"/>
    <property type="project" value="UniProtKB-UniRule"/>
</dbReference>
<comment type="similarity">
    <text evidence="1 9">Belongs to the cytidylate kinase family. Type 1 subfamily.</text>
</comment>
<dbReference type="GO" id="GO:0005829">
    <property type="term" value="C:cytosol"/>
    <property type="evidence" value="ECO:0007669"/>
    <property type="project" value="TreeGrafter"/>
</dbReference>
<keyword evidence="4 9" id="KW-0547">Nucleotide-binding</keyword>
<dbReference type="NCBIfam" id="TIGR00017">
    <property type="entry name" value="cmk"/>
    <property type="match status" value="1"/>
</dbReference>
<dbReference type="AlphaFoldDB" id="A0A4R5VRC6"/>
<dbReference type="CDD" id="cd02020">
    <property type="entry name" value="CMPK"/>
    <property type="match status" value="1"/>
</dbReference>
<evidence type="ECO:0000313" key="11">
    <source>
        <dbReference type="EMBL" id="MDQ6599484.1"/>
    </source>
</evidence>
<feature type="domain" description="Cytidylate kinase" evidence="10">
    <location>
        <begin position="8"/>
        <end position="221"/>
    </location>
</feature>
<organism evidence="12 13">
    <name type="scientific">Bacillus salipaludis</name>
    <dbReference type="NCBI Taxonomy" id="2547811"/>
    <lineage>
        <taxon>Bacteria</taxon>
        <taxon>Bacillati</taxon>
        <taxon>Bacillota</taxon>
        <taxon>Bacilli</taxon>
        <taxon>Bacillales</taxon>
        <taxon>Bacillaceae</taxon>
        <taxon>Bacillus</taxon>
    </lineage>
</organism>
<dbReference type="EMBL" id="JAVGVR010000001">
    <property type="protein sequence ID" value="MDQ6599484.1"/>
    <property type="molecule type" value="Genomic_DNA"/>
</dbReference>
<dbReference type="EMBL" id="SMYO01000007">
    <property type="protein sequence ID" value="TDK60242.1"/>
    <property type="molecule type" value="Genomic_DNA"/>
</dbReference>
<dbReference type="Proteomes" id="UP000295132">
    <property type="component" value="Unassembled WGS sequence"/>
</dbReference>
<evidence type="ECO:0000256" key="6">
    <source>
        <dbReference type="ARBA" id="ARBA00022840"/>
    </source>
</evidence>
<reference evidence="12 13" key="1">
    <citation type="submission" date="2019-03" db="EMBL/GenBank/DDBJ databases">
        <title>Bacillus niacini sp. nov. a Nicotinate-Metabolizing Mesophile Isolated from Soil.</title>
        <authorList>
            <person name="Zhang G."/>
        </authorList>
    </citation>
    <scope>NUCLEOTIDE SEQUENCE [LARGE SCALE GENOMIC DNA]</scope>
    <source>
        <strain evidence="12 13">WN066</strain>
    </source>
</reference>
<evidence type="ECO:0000313" key="14">
    <source>
        <dbReference type="Proteomes" id="UP001178888"/>
    </source>
</evidence>
<evidence type="ECO:0000313" key="13">
    <source>
        <dbReference type="Proteomes" id="UP000295132"/>
    </source>
</evidence>
<dbReference type="Proteomes" id="UP001178888">
    <property type="component" value="Unassembled WGS sequence"/>
</dbReference>
<comment type="subcellular location">
    <subcellularLocation>
        <location evidence="9">Cytoplasm</location>
    </subcellularLocation>
</comment>
<keyword evidence="2 9" id="KW-0963">Cytoplasm</keyword>
<evidence type="ECO:0000256" key="9">
    <source>
        <dbReference type="HAMAP-Rule" id="MF_00238"/>
    </source>
</evidence>
<comment type="caution">
    <text evidence="12">The sequence shown here is derived from an EMBL/GenBank/DDBJ whole genome shotgun (WGS) entry which is preliminary data.</text>
</comment>
<dbReference type="Gene3D" id="3.40.50.300">
    <property type="entry name" value="P-loop containing nucleotide triphosphate hydrolases"/>
    <property type="match status" value="1"/>
</dbReference>
<dbReference type="PANTHER" id="PTHR21299">
    <property type="entry name" value="CYTIDYLATE KINASE/PANTOATE-BETA-ALANINE LIGASE"/>
    <property type="match status" value="1"/>
</dbReference>
<dbReference type="RefSeq" id="WP_133335865.1">
    <property type="nucleotide sequence ID" value="NZ_JARMCE010000012.1"/>
</dbReference>
<dbReference type="FunFam" id="3.40.50.300:FF:000484">
    <property type="entry name" value="Cytidylate kinase"/>
    <property type="match status" value="1"/>
</dbReference>
<evidence type="ECO:0000256" key="8">
    <source>
        <dbReference type="ARBA" id="ARBA00048478"/>
    </source>
</evidence>
<name>A0A4R5VRC6_9BACI</name>
<dbReference type="GO" id="GO:0005524">
    <property type="term" value="F:ATP binding"/>
    <property type="evidence" value="ECO:0007669"/>
    <property type="project" value="UniProtKB-UniRule"/>
</dbReference>
<protein>
    <recommendedName>
        <fullName evidence="9">Cytidylate kinase</fullName>
        <shortName evidence="9">CK</shortName>
        <ecNumber evidence="9">2.7.4.25</ecNumber>
    </recommendedName>
    <alternativeName>
        <fullName evidence="9">Cytidine monophosphate kinase</fullName>
        <shortName evidence="9">CMP kinase</shortName>
    </alternativeName>
</protein>
<dbReference type="EC" id="2.7.4.25" evidence="9"/>
<keyword evidence="5 9" id="KW-0418">Kinase</keyword>
<accession>A0A4R5VRC6</accession>
<comment type="catalytic activity">
    <reaction evidence="7 9">
        <text>dCMP + ATP = dCDP + ADP</text>
        <dbReference type="Rhea" id="RHEA:25094"/>
        <dbReference type="ChEBI" id="CHEBI:30616"/>
        <dbReference type="ChEBI" id="CHEBI:57566"/>
        <dbReference type="ChEBI" id="CHEBI:58593"/>
        <dbReference type="ChEBI" id="CHEBI:456216"/>
        <dbReference type="EC" id="2.7.4.25"/>
    </reaction>
</comment>